<dbReference type="InterPro" id="IPR042097">
    <property type="entry name" value="Aminopeptidase_N-like_N_sf"/>
</dbReference>
<evidence type="ECO:0000256" key="6">
    <source>
        <dbReference type="ARBA" id="ARBA00022438"/>
    </source>
</evidence>
<evidence type="ECO:0000256" key="5">
    <source>
        <dbReference type="ARBA" id="ARBA00015611"/>
    </source>
</evidence>
<feature type="domain" description="ERAP1-like C-terminal" evidence="15">
    <location>
        <begin position="545"/>
        <end position="857"/>
    </location>
</feature>
<dbReference type="InterPro" id="IPR012778">
    <property type="entry name" value="Pept_M1_aminopeptidase"/>
</dbReference>
<evidence type="ECO:0000259" key="15">
    <source>
        <dbReference type="Pfam" id="PF11838"/>
    </source>
</evidence>
<gene>
    <name evidence="17" type="ORF">FRC0190_01825</name>
</gene>
<evidence type="ECO:0000256" key="11">
    <source>
        <dbReference type="ARBA" id="ARBA00023049"/>
    </source>
</evidence>
<evidence type="ECO:0000256" key="7">
    <source>
        <dbReference type="ARBA" id="ARBA00022670"/>
    </source>
</evidence>
<sequence length="872" mass="95849">MSSINLTQKEAEHRAHVLSVGHYDVALDLTADERTFPSTTTVTFEVLNAGSTFIDLRAESVARVELDGRDITGSAVALKDGRYDESRGIALDDLTVGSHTLLIDATCVYSHTGQGLHRFVDPADDEVYLYTQFETADAKRMFACFDQPDLKATYGFSIVAPKAWKVITNAYSEITVDGDVATHVSSVDYKLSTYLIALCAGPYHEVTDTWHGALTHHPETPADQPHELEIPMAIYCRESLAQHLDAETLFTETKQGFDFYHANFGVAYPFGKYDQIFVPEFNMGAMENAGAVTFRDEYVFSSKVTRYRYERRCDTVLHEMAHMWFGDLVTMKWWGDLWLNESFATWSAALSQAEATQYSTAWVTFANVEKSWAYQQDQLPSTHPITADASDIEIVEQNFDGITYAKGSSVLKQLQAYVGREAFLAGVRMHFANHAFGNATFDDLLGAFEKASGRDLSQWANQWLKTTGVNKLSPRFEVSNGSYSSFAVAQDGAAPGAGEVRTHRIAVGLYSLADDSVVRTHRVELDVDSELTEVPELVGVPAADLVIVNDDDLTYCLMQLDPASLAFVVENIDKIADPMARTLCWSAAWEMTRDGSMRARDFVRLVARGAQAETEIAVLERVLMQASRALSSYVDPQWAEQEGSALLADAMLQAARELEPGSDAQLAFVQALAKVKLTDEAAQEFALIAEGSTSLPGVVVDSDLRWWALTALIARGDVPADQVESRIAQLLALDKSSASELAALRAYAAQPSKDVKAEIFAEITDPANSLSNLYLRHKLEGLRFAGSAPYLEQFSRSVFELAEPLWEALSSEVAAVTVTGIYPAWDVSAEAVAFAQEFLDTHPNLPSAARRIISEGAAGQERAVHLRAVDAA</sequence>
<feature type="domain" description="Peptidase M1 membrane alanine aminopeptidase" evidence="14">
    <location>
        <begin position="252"/>
        <end position="463"/>
    </location>
</feature>
<dbReference type="GO" id="GO:0006508">
    <property type="term" value="P:proteolysis"/>
    <property type="evidence" value="ECO:0007669"/>
    <property type="project" value="UniProtKB-KW"/>
</dbReference>
<comment type="cofactor">
    <cofactor evidence="2">
        <name>Zn(2+)</name>
        <dbReference type="ChEBI" id="CHEBI:29105"/>
    </cofactor>
</comment>
<evidence type="ECO:0000256" key="2">
    <source>
        <dbReference type="ARBA" id="ARBA00001947"/>
    </source>
</evidence>
<dbReference type="PANTHER" id="PTHR11533:SF174">
    <property type="entry name" value="PUROMYCIN-SENSITIVE AMINOPEPTIDASE-RELATED"/>
    <property type="match status" value="1"/>
</dbReference>
<reference evidence="17 18" key="1">
    <citation type="submission" date="2019-11" db="EMBL/GenBank/DDBJ databases">
        <authorList>
            <person name="Brisse S."/>
        </authorList>
    </citation>
    <scope>NUCLEOTIDE SEQUENCE [LARGE SCALE GENOMIC DNA]</scope>
    <source>
        <strain evidence="17">FRC0190</strain>
    </source>
</reference>
<dbReference type="GO" id="GO:0016020">
    <property type="term" value="C:membrane"/>
    <property type="evidence" value="ECO:0007669"/>
    <property type="project" value="TreeGrafter"/>
</dbReference>
<evidence type="ECO:0000313" key="18">
    <source>
        <dbReference type="Proteomes" id="UP000423525"/>
    </source>
</evidence>
<evidence type="ECO:0000259" key="14">
    <source>
        <dbReference type="Pfam" id="PF01433"/>
    </source>
</evidence>
<dbReference type="CDD" id="cd09602">
    <property type="entry name" value="M1_APN"/>
    <property type="match status" value="1"/>
</dbReference>
<dbReference type="FunFam" id="1.10.390.10:FF:000004">
    <property type="entry name" value="Aminopeptidase N"/>
    <property type="match status" value="1"/>
</dbReference>
<keyword evidence="6 17" id="KW-0031">Aminopeptidase</keyword>
<keyword evidence="11" id="KW-0482">Metalloprotease</keyword>
<evidence type="ECO:0000256" key="13">
    <source>
        <dbReference type="ARBA" id="ARBA00031533"/>
    </source>
</evidence>
<dbReference type="GO" id="GO:0043171">
    <property type="term" value="P:peptide catabolic process"/>
    <property type="evidence" value="ECO:0007669"/>
    <property type="project" value="TreeGrafter"/>
</dbReference>
<proteinExistence type="inferred from homology"/>
<dbReference type="InterPro" id="IPR014782">
    <property type="entry name" value="Peptidase_M1_dom"/>
</dbReference>
<dbReference type="InterPro" id="IPR050344">
    <property type="entry name" value="Peptidase_M1_aminopeptidases"/>
</dbReference>
<dbReference type="PRINTS" id="PR00756">
    <property type="entry name" value="ALADIPTASE"/>
</dbReference>
<name>A0A6I8MH63_9CORY</name>
<evidence type="ECO:0000256" key="1">
    <source>
        <dbReference type="ARBA" id="ARBA00000098"/>
    </source>
</evidence>
<dbReference type="InterPro" id="IPR001930">
    <property type="entry name" value="Peptidase_M1"/>
</dbReference>
<evidence type="ECO:0000256" key="9">
    <source>
        <dbReference type="ARBA" id="ARBA00022801"/>
    </source>
</evidence>
<feature type="domain" description="Aminopeptidase N-like N-terminal" evidence="16">
    <location>
        <begin position="22"/>
        <end position="195"/>
    </location>
</feature>
<dbReference type="PANTHER" id="PTHR11533">
    <property type="entry name" value="PROTEASE M1 ZINC METALLOPROTEASE"/>
    <property type="match status" value="1"/>
</dbReference>
<dbReference type="SUPFAM" id="SSF63737">
    <property type="entry name" value="Leukotriene A4 hydrolase N-terminal domain"/>
    <property type="match status" value="1"/>
</dbReference>
<dbReference type="Pfam" id="PF11838">
    <property type="entry name" value="ERAP1_C"/>
    <property type="match status" value="1"/>
</dbReference>
<keyword evidence="9 17" id="KW-0378">Hydrolase</keyword>
<keyword evidence="10" id="KW-0862">Zinc</keyword>
<evidence type="ECO:0000256" key="3">
    <source>
        <dbReference type="ARBA" id="ARBA00010136"/>
    </source>
</evidence>
<organism evidence="17 18">
    <name type="scientific">Corynebacterium rouxii</name>
    <dbReference type="NCBI Taxonomy" id="2719119"/>
    <lineage>
        <taxon>Bacteria</taxon>
        <taxon>Bacillati</taxon>
        <taxon>Actinomycetota</taxon>
        <taxon>Actinomycetes</taxon>
        <taxon>Mycobacteriales</taxon>
        <taxon>Corynebacteriaceae</taxon>
        <taxon>Corynebacterium</taxon>
    </lineage>
</organism>
<dbReference type="EMBL" id="LR738855">
    <property type="protein sequence ID" value="VZH85892.1"/>
    <property type="molecule type" value="Genomic_DNA"/>
</dbReference>
<dbReference type="InterPro" id="IPR045357">
    <property type="entry name" value="Aminopeptidase_N-like_N"/>
</dbReference>
<dbReference type="InterPro" id="IPR024571">
    <property type="entry name" value="ERAP1-like_C_dom"/>
</dbReference>
<comment type="catalytic activity">
    <reaction evidence="1">
        <text>Release of an N-terminal amino acid, Xaa-|-Yaa- from a peptide, amide or arylamide. Xaa is preferably Ala, but may be most amino acids including Pro (slow action). When a terminal hydrophobic residue is followed by a prolyl residue, the two may be released as an intact Xaa-Pro dipeptide.</text>
        <dbReference type="EC" id="3.4.11.2"/>
    </reaction>
</comment>
<evidence type="ECO:0000259" key="16">
    <source>
        <dbReference type="Pfam" id="PF17900"/>
    </source>
</evidence>
<dbReference type="AlphaFoldDB" id="A0A6I8MH63"/>
<dbReference type="GO" id="GO:0070006">
    <property type="term" value="F:metalloaminopeptidase activity"/>
    <property type="evidence" value="ECO:0007669"/>
    <property type="project" value="TreeGrafter"/>
</dbReference>
<dbReference type="EC" id="3.4.11.2" evidence="4"/>
<dbReference type="Gene3D" id="1.10.390.10">
    <property type="entry name" value="Neutral Protease Domain 2"/>
    <property type="match status" value="1"/>
</dbReference>
<evidence type="ECO:0000313" key="17">
    <source>
        <dbReference type="EMBL" id="VZH85892.1"/>
    </source>
</evidence>
<protein>
    <recommendedName>
        <fullName evidence="5">Aminopeptidase N</fullName>
        <ecNumber evidence="4">3.4.11.2</ecNumber>
    </recommendedName>
    <alternativeName>
        <fullName evidence="12">Alanine aminopeptidase</fullName>
    </alternativeName>
    <alternativeName>
        <fullName evidence="13">Lysyl aminopeptidase</fullName>
    </alternativeName>
</protein>
<dbReference type="GO" id="GO:0005737">
    <property type="term" value="C:cytoplasm"/>
    <property type="evidence" value="ECO:0007669"/>
    <property type="project" value="TreeGrafter"/>
</dbReference>
<dbReference type="NCBIfam" id="TIGR02412">
    <property type="entry name" value="pepN_strep_liv"/>
    <property type="match status" value="1"/>
</dbReference>
<dbReference type="Gene3D" id="2.60.40.1730">
    <property type="entry name" value="tricorn interacting facor f3 domain"/>
    <property type="match status" value="1"/>
</dbReference>
<evidence type="ECO:0000256" key="4">
    <source>
        <dbReference type="ARBA" id="ARBA00012564"/>
    </source>
</evidence>
<evidence type="ECO:0000256" key="12">
    <source>
        <dbReference type="ARBA" id="ARBA00029811"/>
    </source>
</evidence>
<dbReference type="Proteomes" id="UP000423525">
    <property type="component" value="Chromosome"/>
</dbReference>
<dbReference type="Pfam" id="PF17900">
    <property type="entry name" value="Peptidase_M1_N"/>
    <property type="match status" value="1"/>
</dbReference>
<dbReference type="Pfam" id="PF01433">
    <property type="entry name" value="Peptidase_M1"/>
    <property type="match status" value="1"/>
</dbReference>
<comment type="similarity">
    <text evidence="3">Belongs to the peptidase M1 family.</text>
</comment>
<keyword evidence="7" id="KW-0645">Protease</keyword>
<dbReference type="KEGG" id="crf:FRC0190_01825"/>
<dbReference type="InterPro" id="IPR027268">
    <property type="entry name" value="Peptidase_M4/M1_CTD_sf"/>
</dbReference>
<dbReference type="GO" id="GO:0005615">
    <property type="term" value="C:extracellular space"/>
    <property type="evidence" value="ECO:0007669"/>
    <property type="project" value="TreeGrafter"/>
</dbReference>
<evidence type="ECO:0000256" key="10">
    <source>
        <dbReference type="ARBA" id="ARBA00022833"/>
    </source>
</evidence>
<dbReference type="RefSeq" id="WP_155873765.1">
    <property type="nucleotide sequence ID" value="NZ_CP168248.1"/>
</dbReference>
<dbReference type="GO" id="GO:0042277">
    <property type="term" value="F:peptide binding"/>
    <property type="evidence" value="ECO:0007669"/>
    <property type="project" value="TreeGrafter"/>
</dbReference>
<dbReference type="SUPFAM" id="SSF55486">
    <property type="entry name" value="Metalloproteases ('zincins'), catalytic domain"/>
    <property type="match status" value="1"/>
</dbReference>
<dbReference type="GO" id="GO:0016285">
    <property type="term" value="F:alanyl aminopeptidase activity"/>
    <property type="evidence" value="ECO:0007669"/>
    <property type="project" value="UniProtKB-EC"/>
</dbReference>
<evidence type="ECO:0000256" key="8">
    <source>
        <dbReference type="ARBA" id="ARBA00022723"/>
    </source>
</evidence>
<accession>A0A6I8MH63</accession>
<dbReference type="GO" id="GO:0008270">
    <property type="term" value="F:zinc ion binding"/>
    <property type="evidence" value="ECO:0007669"/>
    <property type="project" value="InterPro"/>
</dbReference>
<keyword evidence="8" id="KW-0479">Metal-binding</keyword>